<dbReference type="Pfam" id="PF07261">
    <property type="entry name" value="DnaB_2"/>
    <property type="match status" value="1"/>
</dbReference>
<name>A0A4R6U6V5_9BACI</name>
<comment type="similarity">
    <text evidence="1">Belongs to the DnaB/DnaD family.</text>
</comment>
<evidence type="ECO:0000256" key="1">
    <source>
        <dbReference type="ARBA" id="ARBA00093462"/>
    </source>
</evidence>
<reference evidence="4 5" key="1">
    <citation type="submission" date="2019-03" db="EMBL/GenBank/DDBJ databases">
        <title>Genomic Encyclopedia of Type Strains, Phase IV (KMG-IV): sequencing the most valuable type-strain genomes for metagenomic binning, comparative biology and taxonomic classification.</title>
        <authorList>
            <person name="Goeker M."/>
        </authorList>
    </citation>
    <scope>NUCLEOTIDE SEQUENCE [LARGE SCALE GENOMIC DNA]</scope>
    <source>
        <strain evidence="4 5">DSM 28697</strain>
    </source>
</reference>
<accession>A0A4R6U6V5</accession>
<dbReference type="RefSeq" id="WP_133579370.1">
    <property type="nucleotide sequence ID" value="NZ_SNYJ01000003.1"/>
</dbReference>
<dbReference type="Gene3D" id="1.10.10.10">
    <property type="entry name" value="Winged helix-like DNA-binding domain superfamily/Winged helix DNA-binding domain"/>
    <property type="match status" value="1"/>
</dbReference>
<dbReference type="InterPro" id="IPR036388">
    <property type="entry name" value="WH-like_DNA-bd_sf"/>
</dbReference>
<feature type="domain" description="DnaB/C C-terminal" evidence="2">
    <location>
        <begin position="130"/>
        <end position="202"/>
    </location>
</feature>
<dbReference type="Proteomes" id="UP000295632">
    <property type="component" value="Unassembled WGS sequence"/>
</dbReference>
<keyword evidence="5" id="KW-1185">Reference proteome</keyword>
<gene>
    <name evidence="4" type="ORF">EV213_10374</name>
</gene>
<dbReference type="InterPro" id="IPR036390">
    <property type="entry name" value="WH_DNA-bd_sf"/>
</dbReference>
<dbReference type="PANTHER" id="PTHR37293:SF6">
    <property type="entry name" value="DNA REPLICATION PROTEIN DNAD"/>
    <property type="match status" value="1"/>
</dbReference>
<evidence type="ECO:0000313" key="4">
    <source>
        <dbReference type="EMBL" id="TDQ41496.1"/>
    </source>
</evidence>
<dbReference type="InterPro" id="IPR053843">
    <property type="entry name" value="DnaD_N"/>
</dbReference>
<comment type="caution">
    <text evidence="4">The sequence shown here is derived from an EMBL/GenBank/DDBJ whole genome shotgun (WGS) entry which is preliminary data.</text>
</comment>
<organism evidence="4 5">
    <name type="scientific">Aureibacillus halotolerans</name>
    <dbReference type="NCBI Taxonomy" id="1508390"/>
    <lineage>
        <taxon>Bacteria</taxon>
        <taxon>Bacillati</taxon>
        <taxon>Bacillota</taxon>
        <taxon>Bacilli</taxon>
        <taxon>Bacillales</taxon>
        <taxon>Bacillaceae</taxon>
        <taxon>Aureibacillus</taxon>
    </lineage>
</organism>
<dbReference type="EMBL" id="SNYJ01000003">
    <property type="protein sequence ID" value="TDQ41496.1"/>
    <property type="molecule type" value="Genomic_DNA"/>
</dbReference>
<dbReference type="AlphaFoldDB" id="A0A4R6U6V5"/>
<evidence type="ECO:0000259" key="3">
    <source>
        <dbReference type="Pfam" id="PF21984"/>
    </source>
</evidence>
<dbReference type="PANTHER" id="PTHR37293">
    <property type="entry name" value="PHAGE REPLICATION PROTEIN-RELATED"/>
    <property type="match status" value="1"/>
</dbReference>
<sequence>MDNEWFVRLMNEGNFSIPSVMMRSYRQLGLNDQEWMTIMHLWHLQQEGRLFPTPEEMAERMSATEEEVQTMLASFVRRGWIDIIDAADDRFMKAERYSLDPLFSRLFALISQQQKQKAEAKDEALEQELFFMFENEFGRALSPIEYETLGMWLDKDLYEPGLIKMALKEAVLSGKLSFRYIDRILFEWQKNNIQSVEQAQEHAKQFRARKKQSKPETEARKATIPFYNWLD</sequence>
<evidence type="ECO:0000259" key="2">
    <source>
        <dbReference type="Pfam" id="PF07261"/>
    </source>
</evidence>
<feature type="domain" description="DnaD N-terminal" evidence="3">
    <location>
        <begin position="17"/>
        <end position="116"/>
    </location>
</feature>
<dbReference type="Pfam" id="PF21984">
    <property type="entry name" value="DnaD_N"/>
    <property type="match status" value="1"/>
</dbReference>
<protein>
    <submittedName>
        <fullName evidence="4">DNA replication protein DnaD</fullName>
    </submittedName>
</protein>
<proteinExistence type="inferred from homology"/>
<dbReference type="SUPFAM" id="SSF46785">
    <property type="entry name" value="Winged helix' DNA-binding domain"/>
    <property type="match status" value="1"/>
</dbReference>
<dbReference type="SUPFAM" id="SSF158499">
    <property type="entry name" value="DnaD domain-like"/>
    <property type="match status" value="1"/>
</dbReference>
<dbReference type="InterPro" id="IPR053162">
    <property type="entry name" value="DnaD"/>
</dbReference>
<dbReference type="InterPro" id="IPR006343">
    <property type="entry name" value="DnaB/C_C"/>
</dbReference>
<dbReference type="Gene3D" id="1.10.10.630">
    <property type="entry name" value="DnaD domain-like"/>
    <property type="match status" value="1"/>
</dbReference>
<dbReference type="OrthoDB" id="9770238at2"/>
<evidence type="ECO:0000313" key="5">
    <source>
        <dbReference type="Proteomes" id="UP000295632"/>
    </source>
</evidence>
<dbReference type="InterPro" id="IPR034829">
    <property type="entry name" value="DnaD-like_sf"/>
</dbReference>
<dbReference type="NCBIfam" id="TIGR01446">
    <property type="entry name" value="DnaD_dom"/>
    <property type="match status" value="1"/>
</dbReference>